<keyword evidence="4" id="KW-1133">Transmembrane helix</keyword>
<feature type="transmembrane region" description="Helical" evidence="4">
    <location>
        <begin position="278"/>
        <end position="298"/>
    </location>
</feature>
<evidence type="ECO:0000256" key="3">
    <source>
        <dbReference type="ARBA" id="ARBA00022679"/>
    </source>
</evidence>
<dbReference type="InterPro" id="IPR029044">
    <property type="entry name" value="Nucleotide-diphossugar_trans"/>
</dbReference>
<dbReference type="EMBL" id="UHFN01000007">
    <property type="protein sequence ID" value="SUN60874.1"/>
    <property type="molecule type" value="Genomic_DNA"/>
</dbReference>
<accession>A0A380K872</accession>
<keyword evidence="3 5" id="KW-0808">Transferase</keyword>
<dbReference type="Pfam" id="PF13641">
    <property type="entry name" value="Glyco_tranf_2_3"/>
    <property type="match status" value="1"/>
</dbReference>
<feature type="transmembrane region" description="Helical" evidence="4">
    <location>
        <begin position="310"/>
        <end position="333"/>
    </location>
</feature>
<protein>
    <submittedName>
        <fullName evidence="5">Glycosyl transferase family protein</fullName>
        <ecNumber evidence="5">2.4.1.-</ecNumber>
    </submittedName>
</protein>
<dbReference type="PANTHER" id="PTHR43630">
    <property type="entry name" value="POLY-BETA-1,6-N-ACETYL-D-GLUCOSAMINE SYNTHASE"/>
    <property type="match status" value="1"/>
</dbReference>
<keyword evidence="4" id="KW-0472">Membrane</keyword>
<dbReference type="Gene3D" id="3.90.550.10">
    <property type="entry name" value="Spore Coat Polysaccharide Biosynthesis Protein SpsA, Chain A"/>
    <property type="match status" value="1"/>
</dbReference>
<evidence type="ECO:0000256" key="1">
    <source>
        <dbReference type="ARBA" id="ARBA00006739"/>
    </source>
</evidence>
<dbReference type="AlphaFoldDB" id="A0A380K872"/>
<keyword evidence="6" id="KW-1185">Reference proteome</keyword>
<evidence type="ECO:0000256" key="2">
    <source>
        <dbReference type="ARBA" id="ARBA00022676"/>
    </source>
</evidence>
<comment type="similarity">
    <text evidence="1">Belongs to the glycosyltransferase 2 family.</text>
</comment>
<dbReference type="Proteomes" id="UP000254924">
    <property type="component" value="Unassembled WGS sequence"/>
</dbReference>
<dbReference type="CDD" id="cd06423">
    <property type="entry name" value="CESA_like"/>
    <property type="match status" value="1"/>
</dbReference>
<evidence type="ECO:0000313" key="6">
    <source>
        <dbReference type="Proteomes" id="UP000254924"/>
    </source>
</evidence>
<reference evidence="5 6" key="1">
    <citation type="submission" date="2018-06" db="EMBL/GenBank/DDBJ databases">
        <authorList>
            <consortium name="Pathogen Informatics"/>
            <person name="Doyle S."/>
        </authorList>
    </citation>
    <scope>NUCLEOTIDE SEQUENCE [LARGE SCALE GENOMIC DNA]</scope>
    <source>
        <strain evidence="5 6">NCTC12224</strain>
    </source>
</reference>
<sequence length="356" mass="40903">MEVLLFADNCSDATFSEMERVKADAKYKGHTIRLIERQGTGGKAGVLNDALKLAKGDYIAVYDADAMPEANALYFLVKKILENKDDYVAAFGRNKTRNAKQNLLTRFINQEIITTQRVQHVGSWHLFKIGRIPGTNFLIEKAFVESIGGWSSGALTEDTDISFKIMEKGKLIALAYNSEAFQQEPETLKTYYMQRKRWAKGNYEVVFKNICHLFRPSNWRVKLEVVYYTCTFFWFNAAIVLSNIIFASNLIALVVRQFNDEVTLPFTFNGSNLYLEQMLFFNWLLMILIYLLQIHLAMATQFGQATSHQLWIALLAYFTYSQLFIIVSIDALISLCLDKLLQRDGTKWVKTKRFSG</sequence>
<feature type="transmembrane region" description="Helical" evidence="4">
    <location>
        <begin position="225"/>
        <end position="258"/>
    </location>
</feature>
<evidence type="ECO:0000313" key="5">
    <source>
        <dbReference type="EMBL" id="SUN60874.1"/>
    </source>
</evidence>
<dbReference type="EC" id="2.4.1.-" evidence="5"/>
<evidence type="ECO:0000256" key="4">
    <source>
        <dbReference type="SAM" id="Phobius"/>
    </source>
</evidence>
<dbReference type="SUPFAM" id="SSF53448">
    <property type="entry name" value="Nucleotide-diphospho-sugar transferases"/>
    <property type="match status" value="1"/>
</dbReference>
<proteinExistence type="inferred from homology"/>
<keyword evidence="2 5" id="KW-0328">Glycosyltransferase</keyword>
<name>A0A380K872_9STRE</name>
<organism evidence="5 6">
    <name type="scientific">Streptococcus hyointestinalis</name>
    <dbReference type="NCBI Taxonomy" id="1337"/>
    <lineage>
        <taxon>Bacteria</taxon>
        <taxon>Bacillati</taxon>
        <taxon>Bacillota</taxon>
        <taxon>Bacilli</taxon>
        <taxon>Lactobacillales</taxon>
        <taxon>Streptococcaceae</taxon>
        <taxon>Streptococcus</taxon>
    </lineage>
</organism>
<gene>
    <name evidence="5" type="primary">ydaM</name>
    <name evidence="5" type="ORF">NCTC12224_01202</name>
</gene>
<keyword evidence="4" id="KW-0812">Transmembrane</keyword>
<dbReference type="PANTHER" id="PTHR43630:SF1">
    <property type="entry name" value="POLY-BETA-1,6-N-ACETYL-D-GLUCOSAMINE SYNTHASE"/>
    <property type="match status" value="1"/>
</dbReference>
<dbReference type="GO" id="GO:0016757">
    <property type="term" value="F:glycosyltransferase activity"/>
    <property type="evidence" value="ECO:0007669"/>
    <property type="project" value="UniProtKB-KW"/>
</dbReference>